<dbReference type="SUPFAM" id="SSF51338">
    <property type="entry name" value="Composite domain of metallo-dependent hydrolases"/>
    <property type="match status" value="1"/>
</dbReference>
<keyword evidence="3" id="KW-1185">Reference proteome</keyword>
<protein>
    <submittedName>
        <fullName evidence="2">Amidohydrolase family protein</fullName>
    </submittedName>
</protein>
<feature type="domain" description="Amidohydrolase 3" evidence="1">
    <location>
        <begin position="342"/>
        <end position="475"/>
    </location>
</feature>
<organism evidence="2 3">
    <name type="scientific">Saccharopolyspora halophila</name>
    <dbReference type="NCBI Taxonomy" id="405551"/>
    <lineage>
        <taxon>Bacteria</taxon>
        <taxon>Bacillati</taxon>
        <taxon>Actinomycetota</taxon>
        <taxon>Actinomycetes</taxon>
        <taxon>Pseudonocardiales</taxon>
        <taxon>Pseudonocardiaceae</taxon>
        <taxon>Saccharopolyspora</taxon>
    </lineage>
</organism>
<dbReference type="InterPro" id="IPR032466">
    <property type="entry name" value="Metal_Hydrolase"/>
</dbReference>
<dbReference type="EMBL" id="BAAARA010000010">
    <property type="protein sequence ID" value="GAA2351961.1"/>
    <property type="molecule type" value="Genomic_DNA"/>
</dbReference>
<dbReference type="PANTHER" id="PTHR11647:SF1">
    <property type="entry name" value="COLLAPSIN RESPONSE MEDIATOR PROTEIN"/>
    <property type="match status" value="1"/>
</dbReference>
<dbReference type="SUPFAM" id="SSF51556">
    <property type="entry name" value="Metallo-dependent hydrolases"/>
    <property type="match status" value="1"/>
</dbReference>
<dbReference type="Gene3D" id="3.30.1490.130">
    <property type="entry name" value="D-aminoacylase. Domain 3"/>
    <property type="match status" value="1"/>
</dbReference>
<feature type="domain" description="Amidohydrolase 3" evidence="1">
    <location>
        <begin position="47"/>
        <end position="215"/>
    </location>
</feature>
<dbReference type="CDD" id="cd01297">
    <property type="entry name" value="D-aminoacylase"/>
    <property type="match status" value="1"/>
</dbReference>
<name>A0ABN3GIH9_9PSEU</name>
<dbReference type="InterPro" id="IPR023100">
    <property type="entry name" value="D-aminoacylase_insert_dom_sf"/>
</dbReference>
<evidence type="ECO:0000313" key="2">
    <source>
        <dbReference type="EMBL" id="GAA2351961.1"/>
    </source>
</evidence>
<proteinExistence type="predicted"/>
<dbReference type="Pfam" id="PF07969">
    <property type="entry name" value="Amidohydro_3"/>
    <property type="match status" value="2"/>
</dbReference>
<evidence type="ECO:0000259" key="1">
    <source>
        <dbReference type="Pfam" id="PF07969"/>
    </source>
</evidence>
<dbReference type="InterPro" id="IPR011059">
    <property type="entry name" value="Metal-dep_hydrolase_composite"/>
</dbReference>
<sequence length="515" mass="56041">MTELLTGATIADGTGAPLRRADVLLDDDRITAVLDPGTAPEHLPRRDLTGLVLAPGFIDAHSHADNAPLLTEHDTTKILQGVTTEVVGNCGFSLAPHDETHAAAVTGFLQRLFPTTTTPRPTFAELFAATDAAGYTTNHCPLIGHGTLRAATTGMTDAAADEQALRTMRDGLEEGMSAGAFGLSSGLGYPPARYATTEELIALARVLGGDGLYVTHMRNEGDELFSAIDEALRIGEVAGRTHISHLKAARPHNWGKLRPALHRLHRARNDGHDVRNDVYPYTASSTTLTALLPPDYLNGDDDYTLARLKDRSAYLELSTTIERRTSFDRILIASTPDHRYEGQTLTDIAAQRGIEPVQALIEVLVNERLRVSMTHFSMHEDDLERALRNEHTMIGSDGLPPGLGGKPHPRMTGTFPRVLARYVRDNEVLSLPEAIRKMTSLPAESFRIPDRGLIAEGKIADLVAFDPDEVTDVGDYQDPMRPPRGIPWVCQAGKTVVDNGSYLDIRNGTRLTPRG</sequence>
<reference evidence="2 3" key="1">
    <citation type="journal article" date="2019" name="Int. J. Syst. Evol. Microbiol.">
        <title>The Global Catalogue of Microorganisms (GCM) 10K type strain sequencing project: providing services to taxonomists for standard genome sequencing and annotation.</title>
        <authorList>
            <consortium name="The Broad Institute Genomics Platform"/>
            <consortium name="The Broad Institute Genome Sequencing Center for Infectious Disease"/>
            <person name="Wu L."/>
            <person name="Ma J."/>
        </authorList>
    </citation>
    <scope>NUCLEOTIDE SEQUENCE [LARGE SCALE GENOMIC DNA]</scope>
    <source>
        <strain evidence="2 3">JCM 16221</strain>
    </source>
</reference>
<dbReference type="Gene3D" id="2.30.40.10">
    <property type="entry name" value="Urease, subunit C, domain 1"/>
    <property type="match status" value="1"/>
</dbReference>
<accession>A0ABN3GIH9</accession>
<dbReference type="PANTHER" id="PTHR11647">
    <property type="entry name" value="HYDRANTOINASE/DIHYDROPYRIMIDINASE FAMILY MEMBER"/>
    <property type="match status" value="1"/>
</dbReference>
<dbReference type="InterPro" id="IPR013108">
    <property type="entry name" value="Amidohydro_3"/>
</dbReference>
<dbReference type="InterPro" id="IPR050378">
    <property type="entry name" value="Metallo-dep_Hydrolases_sf"/>
</dbReference>
<gene>
    <name evidence="2" type="ORF">GCM10009854_32290</name>
</gene>
<dbReference type="Proteomes" id="UP001501218">
    <property type="component" value="Unassembled WGS sequence"/>
</dbReference>
<dbReference type="RefSeq" id="WP_344132759.1">
    <property type="nucleotide sequence ID" value="NZ_BAAARA010000010.1"/>
</dbReference>
<dbReference type="Gene3D" id="3.20.20.140">
    <property type="entry name" value="Metal-dependent hydrolases"/>
    <property type="match status" value="1"/>
</dbReference>
<comment type="caution">
    <text evidence="2">The sequence shown here is derived from an EMBL/GenBank/DDBJ whole genome shotgun (WGS) entry which is preliminary data.</text>
</comment>
<evidence type="ECO:0000313" key="3">
    <source>
        <dbReference type="Proteomes" id="UP001501218"/>
    </source>
</evidence>